<keyword evidence="1" id="KW-1133">Transmembrane helix</keyword>
<feature type="transmembrane region" description="Helical" evidence="1">
    <location>
        <begin position="124"/>
        <end position="147"/>
    </location>
</feature>
<evidence type="ECO:0000313" key="3">
    <source>
        <dbReference type="Proteomes" id="UP000609531"/>
    </source>
</evidence>
<dbReference type="GO" id="GO:0005886">
    <property type="term" value="C:plasma membrane"/>
    <property type="evidence" value="ECO:0007669"/>
    <property type="project" value="TreeGrafter"/>
</dbReference>
<name>A0A934IMH7_9HYPH</name>
<keyword evidence="1" id="KW-0812">Transmembrane</keyword>
<evidence type="ECO:0000256" key="1">
    <source>
        <dbReference type="SAM" id="Phobius"/>
    </source>
</evidence>
<accession>A0A934IMH7</accession>
<feature type="transmembrane region" description="Helical" evidence="1">
    <location>
        <begin position="37"/>
        <end position="60"/>
    </location>
</feature>
<dbReference type="Pfam" id="PF04657">
    <property type="entry name" value="DMT_YdcZ"/>
    <property type="match status" value="1"/>
</dbReference>
<evidence type="ECO:0000313" key="2">
    <source>
        <dbReference type="EMBL" id="MBJ3774952.1"/>
    </source>
</evidence>
<proteinExistence type="predicted"/>
<dbReference type="PANTHER" id="PTHR34821">
    <property type="entry name" value="INNER MEMBRANE PROTEIN YDCZ"/>
    <property type="match status" value="1"/>
</dbReference>
<feature type="transmembrane region" description="Helical" evidence="1">
    <location>
        <begin position="99"/>
        <end position="118"/>
    </location>
</feature>
<gene>
    <name evidence="2" type="ORF">JCR33_04590</name>
</gene>
<sequence>MTGPYTLVLALTFGVGMVMAIYLPMVSTMARHLESSVVACVPFFVVGLITSVLLVVFSGQTRQLVRLGGMPLWMPLCGMGACLMILGTGYLIPRVGASLFFVLLVAGQLAVGAVIAHYGLLNSAVVPLTLTKATGLALVVAGAYLAVR</sequence>
<dbReference type="RefSeq" id="WP_198880853.1">
    <property type="nucleotide sequence ID" value="NZ_JAEKJA010000003.1"/>
</dbReference>
<organism evidence="2 3">
    <name type="scientific">Acuticoccus mangrovi</name>
    <dbReference type="NCBI Taxonomy" id="2796142"/>
    <lineage>
        <taxon>Bacteria</taxon>
        <taxon>Pseudomonadati</taxon>
        <taxon>Pseudomonadota</taxon>
        <taxon>Alphaproteobacteria</taxon>
        <taxon>Hyphomicrobiales</taxon>
        <taxon>Amorphaceae</taxon>
        <taxon>Acuticoccus</taxon>
    </lineage>
</organism>
<feature type="transmembrane region" description="Helical" evidence="1">
    <location>
        <begin position="72"/>
        <end position="92"/>
    </location>
</feature>
<reference evidence="2" key="1">
    <citation type="submission" date="2020-12" db="EMBL/GenBank/DDBJ databases">
        <title>Bacterial taxonomy.</title>
        <authorList>
            <person name="Pan X."/>
        </authorList>
    </citation>
    <scope>NUCLEOTIDE SEQUENCE</scope>
    <source>
        <strain evidence="2">B2012</strain>
    </source>
</reference>
<keyword evidence="1" id="KW-0472">Membrane</keyword>
<protein>
    <submittedName>
        <fullName evidence="2">DMT family transporter</fullName>
    </submittedName>
</protein>
<dbReference type="AlphaFoldDB" id="A0A934IMH7"/>
<dbReference type="InterPro" id="IPR006750">
    <property type="entry name" value="YdcZ"/>
</dbReference>
<dbReference type="Proteomes" id="UP000609531">
    <property type="component" value="Unassembled WGS sequence"/>
</dbReference>
<keyword evidence="3" id="KW-1185">Reference proteome</keyword>
<feature type="transmembrane region" description="Helical" evidence="1">
    <location>
        <begin position="6"/>
        <end position="25"/>
    </location>
</feature>
<dbReference type="PANTHER" id="PTHR34821:SF2">
    <property type="entry name" value="INNER MEMBRANE PROTEIN YDCZ"/>
    <property type="match status" value="1"/>
</dbReference>
<comment type="caution">
    <text evidence="2">The sequence shown here is derived from an EMBL/GenBank/DDBJ whole genome shotgun (WGS) entry which is preliminary data.</text>
</comment>
<dbReference type="EMBL" id="JAEKJA010000003">
    <property type="protein sequence ID" value="MBJ3774952.1"/>
    <property type="molecule type" value="Genomic_DNA"/>
</dbReference>